<dbReference type="InterPro" id="IPR008942">
    <property type="entry name" value="ENTH_VHS"/>
</dbReference>
<sequence length="310" mass="35650">MGTLLMRQASSFLQEKYRAARLALTDISEAELLVEKVTDDNPWCPDTKTMTQIAEASYDFDGYWKIVDLLHKRLCNVNWKKWRQSYNSLILLEFLITHGPEDFATEFRSDVNVIKELGTFCYTDQKGVNWGHYMRNKTERILQCMEGGSSLQEVRSKAIKLTNEIQGFGSSPSSISSPLSTSSPTSSSWRSSFHSNSPSSPTLWNDNTNYYQNYHGEMDKQPFDHHHQDYLEPNHSPKEMIFHHKLPKNFLGVIASDLLDWNSIEDTFTEIDLNDGEDPNKKKIGFFQGMCVKHVGYSPLKKDGDRKKNT</sequence>
<comment type="subcellular location">
    <subcellularLocation>
        <location evidence="1">Cytoplasmic vesicle</location>
        <location evidence="1">Clathrin-coated vesicle</location>
    </subcellularLocation>
    <subcellularLocation>
        <location evidence="2">Golgi apparatus</location>
    </subcellularLocation>
</comment>
<organism evidence="6 7">
    <name type="scientific">Spinacia oleracea</name>
    <name type="common">Spinach</name>
    <dbReference type="NCBI Taxonomy" id="3562"/>
    <lineage>
        <taxon>Eukaryota</taxon>
        <taxon>Viridiplantae</taxon>
        <taxon>Streptophyta</taxon>
        <taxon>Embryophyta</taxon>
        <taxon>Tracheophyta</taxon>
        <taxon>Spermatophyta</taxon>
        <taxon>Magnoliopsida</taxon>
        <taxon>eudicotyledons</taxon>
        <taxon>Gunneridae</taxon>
        <taxon>Pentapetalae</taxon>
        <taxon>Caryophyllales</taxon>
        <taxon>Chenopodiaceae</taxon>
        <taxon>Chenopodioideae</taxon>
        <taxon>Anserineae</taxon>
        <taxon>Spinacia</taxon>
    </lineage>
</organism>
<dbReference type="GeneID" id="110787350"/>
<dbReference type="CDD" id="cd03571">
    <property type="entry name" value="ENTH"/>
    <property type="match status" value="1"/>
</dbReference>
<reference evidence="7" key="2">
    <citation type="submission" date="2025-08" db="UniProtKB">
        <authorList>
            <consortium name="RefSeq"/>
        </authorList>
    </citation>
    <scope>IDENTIFICATION</scope>
    <source>
        <tissue evidence="7">Leaf</tissue>
    </source>
</reference>
<evidence type="ECO:0000259" key="5">
    <source>
        <dbReference type="PROSITE" id="PS50942"/>
    </source>
</evidence>
<evidence type="ECO:0000256" key="1">
    <source>
        <dbReference type="ARBA" id="ARBA00004132"/>
    </source>
</evidence>
<dbReference type="PANTHER" id="PTHR12276:SF95">
    <property type="entry name" value="ENTH_VHS FAMILY PROTEIN"/>
    <property type="match status" value="1"/>
</dbReference>
<dbReference type="Proteomes" id="UP000813463">
    <property type="component" value="Chromosome 3"/>
</dbReference>
<evidence type="ECO:0000256" key="3">
    <source>
        <dbReference type="ARBA" id="ARBA00023034"/>
    </source>
</evidence>
<reference evidence="6" key="1">
    <citation type="journal article" date="2021" name="Nat. Commun.">
        <title>Genomic analyses provide insights into spinach domestication and the genetic basis of agronomic traits.</title>
        <authorList>
            <person name="Cai X."/>
            <person name="Sun X."/>
            <person name="Xu C."/>
            <person name="Sun H."/>
            <person name="Wang X."/>
            <person name="Ge C."/>
            <person name="Zhang Z."/>
            <person name="Wang Q."/>
            <person name="Fei Z."/>
            <person name="Jiao C."/>
            <person name="Wang Q."/>
        </authorList>
    </citation>
    <scope>NUCLEOTIDE SEQUENCE [LARGE SCALE GENOMIC DNA]</scope>
    <source>
        <strain evidence="6">cv. Varoflay</strain>
    </source>
</reference>
<dbReference type="SUPFAM" id="SSF48464">
    <property type="entry name" value="ENTH/VHS domain"/>
    <property type="match status" value="1"/>
</dbReference>
<feature type="domain" description="ENTH" evidence="5">
    <location>
        <begin position="22"/>
        <end position="155"/>
    </location>
</feature>
<keyword evidence="4" id="KW-0968">Cytoplasmic vesicle</keyword>
<keyword evidence="6" id="KW-1185">Reference proteome</keyword>
<dbReference type="PANTHER" id="PTHR12276">
    <property type="entry name" value="EPSIN/ENT-RELATED"/>
    <property type="match status" value="1"/>
</dbReference>
<dbReference type="SMART" id="SM00273">
    <property type="entry name" value="ENTH"/>
    <property type="match status" value="1"/>
</dbReference>
<dbReference type="InterPro" id="IPR013809">
    <property type="entry name" value="ENTH"/>
</dbReference>
<evidence type="ECO:0000313" key="6">
    <source>
        <dbReference type="Proteomes" id="UP000813463"/>
    </source>
</evidence>
<evidence type="ECO:0000313" key="7">
    <source>
        <dbReference type="RefSeq" id="XP_056694643.1"/>
    </source>
</evidence>
<keyword evidence="3" id="KW-0333">Golgi apparatus</keyword>
<evidence type="ECO:0000256" key="2">
    <source>
        <dbReference type="ARBA" id="ARBA00004555"/>
    </source>
</evidence>
<dbReference type="RefSeq" id="XP_056694643.1">
    <property type="nucleotide sequence ID" value="XM_056838665.1"/>
</dbReference>
<dbReference type="Gene3D" id="1.25.40.90">
    <property type="match status" value="1"/>
</dbReference>
<dbReference type="PROSITE" id="PS50942">
    <property type="entry name" value="ENTH"/>
    <property type="match status" value="1"/>
</dbReference>
<gene>
    <name evidence="7" type="primary">LOC110787350</name>
</gene>
<accession>A0ABM3RG99</accession>
<dbReference type="Pfam" id="PF01417">
    <property type="entry name" value="ENTH"/>
    <property type="match status" value="1"/>
</dbReference>
<evidence type="ECO:0000256" key="4">
    <source>
        <dbReference type="ARBA" id="ARBA00023329"/>
    </source>
</evidence>
<proteinExistence type="predicted"/>
<protein>
    <submittedName>
        <fullName evidence="7">Epsin-3 isoform X1</fullName>
    </submittedName>
</protein>
<name>A0ABM3RG99_SPIOL</name>